<dbReference type="Pfam" id="PF25331">
    <property type="entry name" value="C2_Mug190_3rd"/>
    <property type="match status" value="1"/>
</dbReference>
<keyword evidence="10" id="KW-1185">Reference proteome</keyword>
<feature type="domain" description="C2" evidence="7">
    <location>
        <begin position="499"/>
        <end position="627"/>
    </location>
</feature>
<name>A0A8H7SNN7_9FUNG</name>
<feature type="compositionally biased region" description="Basic and acidic residues" evidence="6">
    <location>
        <begin position="96"/>
        <end position="107"/>
    </location>
</feature>
<organism evidence="9 10">
    <name type="scientific">Thamnidium elegans</name>
    <dbReference type="NCBI Taxonomy" id="101142"/>
    <lineage>
        <taxon>Eukaryota</taxon>
        <taxon>Fungi</taxon>
        <taxon>Fungi incertae sedis</taxon>
        <taxon>Mucoromycota</taxon>
        <taxon>Mucoromycotina</taxon>
        <taxon>Mucoromycetes</taxon>
        <taxon>Mucorales</taxon>
        <taxon>Mucorineae</taxon>
        <taxon>Mucoraceae</taxon>
        <taxon>Thamnidium</taxon>
    </lineage>
</organism>
<comment type="caution">
    <text evidence="9">The sequence shown here is derived from an EMBL/GenBank/DDBJ whole genome shotgun (WGS) entry which is preliminary data.</text>
</comment>
<keyword evidence="2" id="KW-0813">Transport</keyword>
<gene>
    <name evidence="9" type="ORF">INT48_008659</name>
</gene>
<reference evidence="9" key="1">
    <citation type="submission" date="2021-01" db="EMBL/GenBank/DDBJ databases">
        <title>Metabolic potential, ecology and presence of endohyphal bacteria is reflected in genomic diversity of Mucoromycotina.</title>
        <authorList>
            <person name="Muszewska A."/>
            <person name="Okrasinska A."/>
            <person name="Steczkiewicz K."/>
            <person name="Drgas O."/>
            <person name="Orlowska M."/>
            <person name="Perlinska-Lenart U."/>
            <person name="Aleksandrzak-Piekarczyk T."/>
            <person name="Szatraj K."/>
            <person name="Zielenkiewicz U."/>
            <person name="Pilsyk S."/>
            <person name="Malc E."/>
            <person name="Mieczkowski P."/>
            <person name="Kruszewska J.S."/>
            <person name="Biernat P."/>
            <person name="Pawlowska J."/>
        </authorList>
    </citation>
    <scope>NUCLEOTIDE SEQUENCE</scope>
    <source>
        <strain evidence="9">WA0000018081</strain>
    </source>
</reference>
<dbReference type="InterPro" id="IPR057349">
    <property type="entry name" value="C2_Mug190_3rd"/>
</dbReference>
<feature type="region of interest" description="Disordered" evidence="6">
    <location>
        <begin position="1234"/>
        <end position="1255"/>
    </location>
</feature>
<dbReference type="InterPro" id="IPR031468">
    <property type="entry name" value="SMP_LBD"/>
</dbReference>
<feature type="compositionally biased region" description="Polar residues" evidence="6">
    <location>
        <begin position="112"/>
        <end position="122"/>
    </location>
</feature>
<keyword evidence="3" id="KW-0445">Lipid transport</keyword>
<dbReference type="GO" id="GO:0008289">
    <property type="term" value="F:lipid binding"/>
    <property type="evidence" value="ECO:0007669"/>
    <property type="project" value="UniProtKB-KW"/>
</dbReference>
<evidence type="ECO:0000256" key="6">
    <source>
        <dbReference type="SAM" id="MobiDB-lite"/>
    </source>
</evidence>
<feature type="compositionally biased region" description="Polar residues" evidence="6">
    <location>
        <begin position="152"/>
        <end position="163"/>
    </location>
</feature>
<accession>A0A8H7SNN7</accession>
<dbReference type="GO" id="GO:0016020">
    <property type="term" value="C:membrane"/>
    <property type="evidence" value="ECO:0007669"/>
    <property type="project" value="UniProtKB-SubCell"/>
</dbReference>
<dbReference type="PANTHER" id="PTHR47348:SF3">
    <property type="entry name" value="MEIOTICALLY UP-REGULATED GENE 190 PROTEIN"/>
    <property type="match status" value="1"/>
</dbReference>
<dbReference type="EMBL" id="JAEPRE010000148">
    <property type="protein sequence ID" value="KAG2231492.1"/>
    <property type="molecule type" value="Genomic_DNA"/>
</dbReference>
<dbReference type="Proteomes" id="UP000613177">
    <property type="component" value="Unassembled WGS sequence"/>
</dbReference>
<proteinExistence type="predicted"/>
<evidence type="ECO:0000256" key="5">
    <source>
        <dbReference type="ARBA" id="ARBA00023136"/>
    </source>
</evidence>
<evidence type="ECO:0000259" key="7">
    <source>
        <dbReference type="PROSITE" id="PS50004"/>
    </source>
</evidence>
<feature type="region of interest" description="Disordered" evidence="6">
    <location>
        <begin position="1"/>
        <end position="204"/>
    </location>
</feature>
<evidence type="ECO:0000256" key="2">
    <source>
        <dbReference type="ARBA" id="ARBA00022448"/>
    </source>
</evidence>
<evidence type="ECO:0000313" key="9">
    <source>
        <dbReference type="EMBL" id="KAG2231492.1"/>
    </source>
</evidence>
<feature type="compositionally biased region" description="Basic and acidic residues" evidence="6">
    <location>
        <begin position="131"/>
        <end position="145"/>
    </location>
</feature>
<dbReference type="GO" id="GO:0006869">
    <property type="term" value="P:lipid transport"/>
    <property type="evidence" value="ECO:0007669"/>
    <property type="project" value="UniProtKB-KW"/>
</dbReference>
<keyword evidence="5" id="KW-0472">Membrane</keyword>
<feature type="region of interest" description="Disordered" evidence="6">
    <location>
        <begin position="732"/>
        <end position="751"/>
    </location>
</feature>
<dbReference type="InterPro" id="IPR000008">
    <property type="entry name" value="C2_dom"/>
</dbReference>
<feature type="compositionally biased region" description="Basic and acidic residues" evidence="6">
    <location>
        <begin position="50"/>
        <end position="63"/>
    </location>
</feature>
<dbReference type="PROSITE" id="PS51847">
    <property type="entry name" value="SMP"/>
    <property type="match status" value="1"/>
</dbReference>
<dbReference type="SUPFAM" id="SSF49562">
    <property type="entry name" value="C2 domain (Calcium/lipid-binding domain, CaLB)"/>
    <property type="match status" value="2"/>
</dbReference>
<dbReference type="SMART" id="SM00239">
    <property type="entry name" value="C2"/>
    <property type="match status" value="2"/>
</dbReference>
<dbReference type="PROSITE" id="PS50004">
    <property type="entry name" value="C2"/>
    <property type="match status" value="2"/>
</dbReference>
<keyword evidence="4" id="KW-0446">Lipid-binding</keyword>
<dbReference type="Gene3D" id="2.60.40.150">
    <property type="entry name" value="C2 domain"/>
    <property type="match status" value="2"/>
</dbReference>
<evidence type="ECO:0008006" key="11">
    <source>
        <dbReference type="Google" id="ProtNLM"/>
    </source>
</evidence>
<evidence type="ECO:0000256" key="3">
    <source>
        <dbReference type="ARBA" id="ARBA00023055"/>
    </source>
</evidence>
<evidence type="ECO:0000259" key="8">
    <source>
        <dbReference type="PROSITE" id="PS51847"/>
    </source>
</evidence>
<feature type="domain" description="SMP-LTD" evidence="8">
    <location>
        <begin position="301"/>
        <end position="503"/>
    </location>
</feature>
<comment type="subcellular location">
    <subcellularLocation>
        <location evidence="1">Membrane</location>
    </subcellularLocation>
</comment>
<dbReference type="PANTHER" id="PTHR47348">
    <property type="entry name" value="MEIOTICALLY UP-REGULATED GENE 190 PROTEIN"/>
    <property type="match status" value="1"/>
</dbReference>
<sequence>MSNLGQDPRGKPTDLQNILQGDDSQHGLNKTLNNTTPSNFAVPDGSSSDKYMDSHNNGDHDPTGRFNPFGGLPDYTRGQPGDPTFTRQTAPLMGGKHVDDNDDEGFRFGDPANSQTFAQNEPSAAELAPKLGEKRADEPEGDRIGLDPNDLPITTTPIQNTSPEDTRLPLNAAKINDTDGSKLPPENLKSEEDPSTTGPFKNESLLEPPKKCFKLDYRQPLRLNSPIVFVYGLERMGVKYLAMSAMLCLYLGQSGYGITSLLMASITGVAAFYMLSSSVLKSINWQIEKIEGAQILSEKSDGETMEWFNVIIEKVWRCIDPQVFAVVEDILEDTISRVAPRIIKAVKVCDFDLGVESPRIEKINVFPPKSGQPSDSIFGEAEFTLGMDRNDTHTANYKPHTSSTPGFTIRFKTAVGATADIRGELTKLSGKIRFKIITAPEPPFVSRVTISFIKAPEIETAVMPISNRLNIMRLPMLKTIVDQGVKLGFKGLVDPKSLTIEVPPIMIGALIDTNAIGVVKAEIRGAKNLSSVTGDVQDSYVTFSLSDRPDSNIKSTRVLSRNSDPIWDENLYQLITVEDITKEVFLNINIWEADKLHSDKLWGSISIATKDAALAKLDKYDNVSSWFTDERVIYDGWAPIDGKTENSSDMHLNFKLSFHPKYLTPSILKHPMDTEPHYTVKKLDGANLTKENTMDEIPNLENGAVHIVSSHGQDVDRTELITCNHEESYTYSSPLVEDGSSDDDEGEPVSPLHTSGILSVKIVKATDLEIIDPQVIFFKKRRHPYKPNQSVNPYADIYINDNKEFRTRTKMHTSNPNWNAVSECFIKNFETAYIRISVKTNIDLEENPSKESIKWVSLSNGIGYGKVLLDLKYKPVKLVLPRELSGADVGTLVIDSIQLVDIRSPMRHDKLLSTKATVSLNVEPKITRELNSNLLNQIQDTVGWFRSNLYLPVMMRYRSAVCIQLSQGSGRKCTARLWMKEIYDYDWQDVSVALRNYTDAEASDEISWGDEGPCGRIVIRLKFVPGFAPVHTELPAFTTDMLGADPFQNDDTRDKAHLLVRHEGTENYAIDSRSAKEEESVNKSLATPEEVAPPLVQPKPHQPTILKQTENQEGPITNGAIPNNAIPNNAIPNNAIPNNAIPNNAIPNNAIPNNAIPNNAIPNNAIPNNVISNTEERRTSGASVTFDDYRRVSTGSTKFIVSDKVPSTTVDATLNSSYRHPSKASDTTYKRLSTLSGTSNSDDERFQHRNPGAVHTGNKLNRVVEIETTGYLNSMQDDLKNSKIKKYKLMRKLSKGKDIFSKKVNSLRQGYNSQARASKAIVEEA</sequence>
<evidence type="ECO:0000256" key="1">
    <source>
        <dbReference type="ARBA" id="ARBA00004370"/>
    </source>
</evidence>
<evidence type="ECO:0000313" key="10">
    <source>
        <dbReference type="Proteomes" id="UP000613177"/>
    </source>
</evidence>
<feature type="compositionally biased region" description="Polar residues" evidence="6">
    <location>
        <begin position="26"/>
        <end position="49"/>
    </location>
</feature>
<evidence type="ECO:0000256" key="4">
    <source>
        <dbReference type="ARBA" id="ARBA00023121"/>
    </source>
</evidence>
<protein>
    <recommendedName>
        <fullName evidence="11">C2 domain-containing protein</fullName>
    </recommendedName>
</protein>
<feature type="domain" description="C2" evidence="7">
    <location>
        <begin position="739"/>
        <end position="880"/>
    </location>
</feature>
<dbReference type="Pfam" id="PF25669">
    <property type="entry name" value="SMP_MUG190-like"/>
    <property type="match status" value="1"/>
</dbReference>
<dbReference type="InterPro" id="IPR035892">
    <property type="entry name" value="C2_domain_sf"/>
</dbReference>
<dbReference type="Pfam" id="PF00168">
    <property type="entry name" value="C2"/>
    <property type="match status" value="2"/>
</dbReference>